<dbReference type="InterPro" id="IPR001387">
    <property type="entry name" value="Cro/C1-type_HTH"/>
</dbReference>
<keyword evidence="3" id="KW-1185">Reference proteome</keyword>
<dbReference type="CDD" id="cd00093">
    <property type="entry name" value="HTH_XRE"/>
    <property type="match status" value="1"/>
</dbReference>
<feature type="domain" description="HTH cro/C1-type" evidence="1">
    <location>
        <begin position="15"/>
        <end position="64"/>
    </location>
</feature>
<accession>A0A841CLD2</accession>
<dbReference type="Proteomes" id="UP000547510">
    <property type="component" value="Unassembled WGS sequence"/>
</dbReference>
<dbReference type="GO" id="GO:0003677">
    <property type="term" value="F:DNA binding"/>
    <property type="evidence" value="ECO:0007669"/>
    <property type="project" value="InterPro"/>
</dbReference>
<gene>
    <name evidence="2" type="ORF">FHS29_004508</name>
</gene>
<evidence type="ECO:0000259" key="1">
    <source>
        <dbReference type="PROSITE" id="PS50943"/>
    </source>
</evidence>
<evidence type="ECO:0000313" key="3">
    <source>
        <dbReference type="Proteomes" id="UP000547510"/>
    </source>
</evidence>
<dbReference type="EMBL" id="JACHJN010000007">
    <property type="protein sequence ID" value="MBB5957900.1"/>
    <property type="molecule type" value="Genomic_DNA"/>
</dbReference>
<reference evidence="2 3" key="1">
    <citation type="submission" date="2020-08" db="EMBL/GenBank/DDBJ databases">
        <title>Genomic Encyclopedia of Type Strains, Phase III (KMG-III): the genomes of soil and plant-associated and newly described type strains.</title>
        <authorList>
            <person name="Whitman W."/>
        </authorList>
    </citation>
    <scope>NUCLEOTIDE SEQUENCE [LARGE SCALE GENOMIC DNA]</scope>
    <source>
        <strain evidence="2 3">CECT 8640</strain>
    </source>
</reference>
<dbReference type="SUPFAM" id="SSF47413">
    <property type="entry name" value="lambda repressor-like DNA-binding domains"/>
    <property type="match status" value="1"/>
</dbReference>
<dbReference type="AlphaFoldDB" id="A0A841CLD2"/>
<evidence type="ECO:0000313" key="2">
    <source>
        <dbReference type="EMBL" id="MBB5957900.1"/>
    </source>
</evidence>
<dbReference type="RefSeq" id="WP_184693416.1">
    <property type="nucleotide sequence ID" value="NZ_JACHJN010000007.1"/>
</dbReference>
<dbReference type="Pfam" id="PF13560">
    <property type="entry name" value="HTH_31"/>
    <property type="match status" value="1"/>
</dbReference>
<name>A0A841CLD2_9PSEU</name>
<dbReference type="SMART" id="SM00530">
    <property type="entry name" value="HTH_XRE"/>
    <property type="match status" value="1"/>
</dbReference>
<sequence>MIRSTAKAMALGTKLRAVREAAGVGQRELARLTGIHAATMNRYESGERPPSEEATILILDTLGVVGPECDEILELVRDDPAKGSAWLAVGLPEQRVQLDALLQIEQLATEIIDVSPLVVPGLLQSSGYTRAIMRGGAVPESEIETRVAIRMGRRDVLTRSRPVRYTALMGNHVMRQQFGGPAARVEQLDHLRKMAELPNVELRIFPIDAGWHAALHGPFSLITIGGSETIVHLENHASGLFIQEKDMVAVFQEVVERVTEISVDPEFSA</sequence>
<proteinExistence type="predicted"/>
<dbReference type="Pfam" id="PF19054">
    <property type="entry name" value="DUF5753"/>
    <property type="match status" value="1"/>
</dbReference>
<comment type="caution">
    <text evidence="2">The sequence shown here is derived from an EMBL/GenBank/DDBJ whole genome shotgun (WGS) entry which is preliminary data.</text>
</comment>
<dbReference type="Gene3D" id="1.10.260.40">
    <property type="entry name" value="lambda repressor-like DNA-binding domains"/>
    <property type="match status" value="1"/>
</dbReference>
<organism evidence="2 3">
    <name type="scientific">Saccharothrix tamanrassetensis</name>
    <dbReference type="NCBI Taxonomy" id="1051531"/>
    <lineage>
        <taxon>Bacteria</taxon>
        <taxon>Bacillati</taxon>
        <taxon>Actinomycetota</taxon>
        <taxon>Actinomycetes</taxon>
        <taxon>Pseudonocardiales</taxon>
        <taxon>Pseudonocardiaceae</taxon>
        <taxon>Saccharothrix</taxon>
    </lineage>
</organism>
<dbReference type="InterPro" id="IPR010982">
    <property type="entry name" value="Lambda_DNA-bd_dom_sf"/>
</dbReference>
<dbReference type="InterPro" id="IPR043917">
    <property type="entry name" value="DUF5753"/>
</dbReference>
<dbReference type="PROSITE" id="PS50943">
    <property type="entry name" value="HTH_CROC1"/>
    <property type="match status" value="1"/>
</dbReference>
<protein>
    <submittedName>
        <fullName evidence="2">Transcriptional regulator with XRE-family HTH domain</fullName>
    </submittedName>
</protein>